<reference evidence="13" key="1">
    <citation type="submission" date="2021-02" db="EMBL/GenBank/DDBJ databases">
        <authorList>
            <person name="Dougan E. K."/>
            <person name="Rhodes N."/>
            <person name="Thang M."/>
            <person name="Chan C."/>
        </authorList>
    </citation>
    <scope>NUCLEOTIDE SEQUENCE</scope>
</reference>
<evidence type="ECO:0000256" key="2">
    <source>
        <dbReference type="ARBA" id="ARBA00022448"/>
    </source>
</evidence>
<feature type="transmembrane region" description="Helical" evidence="10">
    <location>
        <begin position="329"/>
        <end position="352"/>
    </location>
</feature>
<feature type="transmembrane region" description="Helical" evidence="10">
    <location>
        <begin position="244"/>
        <end position="264"/>
    </location>
</feature>
<evidence type="ECO:0000313" key="14">
    <source>
        <dbReference type="Proteomes" id="UP000626109"/>
    </source>
</evidence>
<dbReference type="InterPro" id="IPR050173">
    <property type="entry name" value="ABC_transporter_C-like"/>
</dbReference>
<comment type="subcellular location">
    <subcellularLocation>
        <location evidence="1">Membrane</location>
        <topology evidence="1">Multi-pass membrane protein</topology>
    </subcellularLocation>
</comment>
<feature type="region of interest" description="Disordered" evidence="9">
    <location>
        <begin position="1417"/>
        <end position="1436"/>
    </location>
</feature>
<dbReference type="Gene3D" id="1.20.1560.10">
    <property type="entry name" value="ABC transporter type 1, transmembrane domain"/>
    <property type="match status" value="2"/>
</dbReference>
<evidence type="ECO:0000256" key="7">
    <source>
        <dbReference type="ARBA" id="ARBA00022989"/>
    </source>
</evidence>
<dbReference type="InterPro" id="IPR027417">
    <property type="entry name" value="P-loop_NTPase"/>
</dbReference>
<dbReference type="InterPro" id="IPR011527">
    <property type="entry name" value="ABC1_TM_dom"/>
</dbReference>
<keyword evidence="3 10" id="KW-0812">Transmembrane</keyword>
<dbReference type="PROSITE" id="PS50893">
    <property type="entry name" value="ABC_TRANSPORTER_2"/>
    <property type="match status" value="2"/>
</dbReference>
<dbReference type="PROSITE" id="PS50929">
    <property type="entry name" value="ABC_TM1F"/>
    <property type="match status" value="2"/>
</dbReference>
<protein>
    <recommendedName>
        <fullName evidence="15">ATP-dependent transporter ycf16</fullName>
    </recommendedName>
</protein>
<dbReference type="SMART" id="SM00382">
    <property type="entry name" value="AAA"/>
    <property type="match status" value="2"/>
</dbReference>
<evidence type="ECO:0000256" key="1">
    <source>
        <dbReference type="ARBA" id="ARBA00004141"/>
    </source>
</evidence>
<feature type="compositionally biased region" description="Basic and acidic residues" evidence="9">
    <location>
        <begin position="812"/>
        <end position="826"/>
    </location>
</feature>
<dbReference type="InterPro" id="IPR036640">
    <property type="entry name" value="ABC1_TM_sf"/>
</dbReference>
<feature type="transmembrane region" description="Helical" evidence="10">
    <location>
        <begin position="984"/>
        <end position="1017"/>
    </location>
</feature>
<dbReference type="PANTHER" id="PTHR24223">
    <property type="entry name" value="ATP-BINDING CASSETTE SUB-FAMILY C"/>
    <property type="match status" value="1"/>
</dbReference>
<evidence type="ECO:0000259" key="11">
    <source>
        <dbReference type="PROSITE" id="PS50893"/>
    </source>
</evidence>
<feature type="domain" description="ABC transporter" evidence="11">
    <location>
        <begin position="485"/>
        <end position="712"/>
    </location>
</feature>
<feature type="transmembrane region" description="Helical" evidence="10">
    <location>
        <begin position="861"/>
        <end position="882"/>
    </location>
</feature>
<dbReference type="Gene3D" id="3.40.50.300">
    <property type="entry name" value="P-loop containing nucleotide triphosphate hydrolases"/>
    <property type="match status" value="2"/>
</dbReference>
<feature type="transmembrane region" description="Helical" evidence="10">
    <location>
        <begin position="216"/>
        <end position="238"/>
    </location>
</feature>
<feature type="compositionally biased region" description="Low complexity" evidence="9">
    <location>
        <begin position="472"/>
        <end position="497"/>
    </location>
</feature>
<dbReference type="FunFam" id="3.40.50.300:FF:000838">
    <property type="entry name" value="ABC multidrug transporter (Eurofung)"/>
    <property type="match status" value="1"/>
</dbReference>
<feature type="transmembrane region" description="Helical" evidence="10">
    <location>
        <begin position="1083"/>
        <end position="1111"/>
    </location>
</feature>
<keyword evidence="2" id="KW-0813">Transport</keyword>
<dbReference type="Pfam" id="PF00664">
    <property type="entry name" value="ABC_membrane"/>
    <property type="match status" value="2"/>
</dbReference>
<dbReference type="PANTHER" id="PTHR24223:SF415">
    <property type="entry name" value="FI20190P1"/>
    <property type="match status" value="1"/>
</dbReference>
<dbReference type="GO" id="GO:0016887">
    <property type="term" value="F:ATP hydrolysis activity"/>
    <property type="evidence" value="ECO:0007669"/>
    <property type="project" value="InterPro"/>
</dbReference>
<keyword evidence="4" id="KW-0677">Repeat</keyword>
<organism evidence="13 14">
    <name type="scientific">Polarella glacialis</name>
    <name type="common">Dinoflagellate</name>
    <dbReference type="NCBI Taxonomy" id="89957"/>
    <lineage>
        <taxon>Eukaryota</taxon>
        <taxon>Sar</taxon>
        <taxon>Alveolata</taxon>
        <taxon>Dinophyceae</taxon>
        <taxon>Suessiales</taxon>
        <taxon>Suessiaceae</taxon>
        <taxon>Polarella</taxon>
    </lineage>
</organism>
<dbReference type="FunFam" id="1.20.1560.10:FF:000013">
    <property type="entry name" value="ABC transporter C family member 2"/>
    <property type="match status" value="1"/>
</dbReference>
<feature type="transmembrane region" description="Helical" evidence="10">
    <location>
        <begin position="945"/>
        <end position="964"/>
    </location>
</feature>
<dbReference type="CDD" id="cd18579">
    <property type="entry name" value="ABC_6TM_ABCC_D1"/>
    <property type="match status" value="1"/>
</dbReference>
<feature type="region of interest" description="Disordered" evidence="9">
    <location>
        <begin position="437"/>
        <end position="501"/>
    </location>
</feature>
<dbReference type="GO" id="GO:0140359">
    <property type="term" value="F:ABC-type transporter activity"/>
    <property type="evidence" value="ECO:0007669"/>
    <property type="project" value="InterPro"/>
</dbReference>
<feature type="transmembrane region" description="Helical" evidence="10">
    <location>
        <begin position="364"/>
        <end position="386"/>
    </location>
</feature>
<gene>
    <name evidence="13" type="ORF">PGLA2088_LOCUS46441</name>
</gene>
<comment type="caution">
    <text evidence="13">The sequence shown here is derived from an EMBL/GenBank/DDBJ whole genome shotgun (WGS) entry which is preliminary data.</text>
</comment>
<dbReference type="Proteomes" id="UP000626109">
    <property type="component" value="Unassembled WGS sequence"/>
</dbReference>
<dbReference type="InterPro" id="IPR044726">
    <property type="entry name" value="ABCC_6TM_D2"/>
</dbReference>
<dbReference type="GO" id="GO:0016020">
    <property type="term" value="C:membrane"/>
    <property type="evidence" value="ECO:0007669"/>
    <property type="project" value="UniProtKB-SubCell"/>
</dbReference>
<evidence type="ECO:0000256" key="8">
    <source>
        <dbReference type="ARBA" id="ARBA00023136"/>
    </source>
</evidence>
<dbReference type="InterPro" id="IPR044746">
    <property type="entry name" value="ABCC_6TM_D1"/>
</dbReference>
<dbReference type="InterPro" id="IPR003593">
    <property type="entry name" value="AAA+_ATPase"/>
</dbReference>
<name>A0A813LJ90_POLGL</name>
<evidence type="ECO:0008006" key="15">
    <source>
        <dbReference type="Google" id="ProtNLM"/>
    </source>
</evidence>
<dbReference type="SUPFAM" id="SSF90123">
    <property type="entry name" value="ABC transporter transmembrane region"/>
    <property type="match status" value="2"/>
</dbReference>
<dbReference type="InterPro" id="IPR017871">
    <property type="entry name" value="ABC_transporter-like_CS"/>
</dbReference>
<evidence type="ECO:0000256" key="4">
    <source>
        <dbReference type="ARBA" id="ARBA00022737"/>
    </source>
</evidence>
<keyword evidence="5" id="KW-0547">Nucleotide-binding</keyword>
<accession>A0A813LJ90</accession>
<feature type="domain" description="ABC transmembrane type-1" evidence="12">
    <location>
        <begin position="868"/>
        <end position="1146"/>
    </location>
</feature>
<dbReference type="SUPFAM" id="SSF52540">
    <property type="entry name" value="P-loop containing nucleoside triphosphate hydrolases"/>
    <property type="match status" value="2"/>
</dbReference>
<feature type="transmembrane region" description="Helical" evidence="10">
    <location>
        <begin position="111"/>
        <end position="135"/>
    </location>
</feature>
<feature type="compositionally biased region" description="Polar residues" evidence="9">
    <location>
        <begin position="443"/>
        <end position="460"/>
    </location>
</feature>
<feature type="region of interest" description="Disordered" evidence="9">
    <location>
        <begin position="716"/>
        <end position="828"/>
    </location>
</feature>
<dbReference type="Pfam" id="PF00005">
    <property type="entry name" value="ABC_tran"/>
    <property type="match status" value="2"/>
</dbReference>
<evidence type="ECO:0000256" key="3">
    <source>
        <dbReference type="ARBA" id="ARBA00022692"/>
    </source>
</evidence>
<evidence type="ECO:0000256" key="6">
    <source>
        <dbReference type="ARBA" id="ARBA00022840"/>
    </source>
</evidence>
<dbReference type="InterPro" id="IPR003439">
    <property type="entry name" value="ABC_transporter-like_ATP-bd"/>
</dbReference>
<dbReference type="GO" id="GO:0005524">
    <property type="term" value="F:ATP binding"/>
    <property type="evidence" value="ECO:0007669"/>
    <property type="project" value="UniProtKB-KW"/>
</dbReference>
<feature type="domain" description="ABC transmembrane type-1" evidence="12">
    <location>
        <begin position="115"/>
        <end position="387"/>
    </location>
</feature>
<evidence type="ECO:0000256" key="5">
    <source>
        <dbReference type="ARBA" id="ARBA00022741"/>
    </source>
</evidence>
<keyword evidence="6" id="KW-0067">ATP-binding</keyword>
<evidence type="ECO:0000256" key="10">
    <source>
        <dbReference type="SAM" id="Phobius"/>
    </source>
</evidence>
<keyword evidence="8 10" id="KW-0472">Membrane</keyword>
<evidence type="ECO:0000256" key="9">
    <source>
        <dbReference type="SAM" id="MobiDB-lite"/>
    </source>
</evidence>
<feature type="compositionally biased region" description="Low complexity" evidence="9">
    <location>
        <begin position="721"/>
        <end position="755"/>
    </location>
</feature>
<dbReference type="CDD" id="cd03244">
    <property type="entry name" value="ABCC_MRP_domain2"/>
    <property type="match status" value="1"/>
</dbReference>
<feature type="compositionally biased region" description="Low complexity" evidence="9">
    <location>
        <begin position="763"/>
        <end position="801"/>
    </location>
</feature>
<sequence>MATGGEALALEATGKPRPGIGIHQPHPLDAPWSIFNFAPRLQLSWYWPLLRLGASRPLSDEDVWPAPRGLSSKEIGRRVEECWRAELLNASKLGQEPRLARVFWSLTRFHTVTYIALSSLCGVFFILAPIILRAFLEELAQGAEVPALVPLGVGFSLCWAGISFSVSLSKYQAQLSGMICRLGTQRLIYCACLCLPADASSTESPTNLMSVDAERLFVAFNTVMPHSFVLVLAFPVLLITQLGLVPAAVCMASAVGTSYFSKWVGGRISRKRRLVMAESDRRLQLSEQFLEGIRVLKMNGWSGVAQKRLQEVRAAELYHQRRVLLWKGINLMMGLASPCVVGFCMFSSYALLGGAMTPEVIFPALTILRALQIMMGILPLGFSALADSATSHKRIYRFLSAHPLRPQAEESRRGESCPDGSAAGQVLLRDVTLVRGNGDPGLAQNSQHQPGGTGNGSVPSSPLGRAFRSLQSPRSSPASPASPSSPSKPSSRSGRAPFQLGPLNLSLRPGDLCVVCGPVGSGKSTLLLGLLGEVPCTPASGELSIVAGEIALCAQEPWIVSASLRESVRCLRKEDPAAYAAAVKAAQLMPDFASLPAADSAEIGSRGINISGGQKARVALARSVFSAPSADIVFLDDVLSAVDAHVARRIVEDALLGSLCKRTRILVANTFLPLILPHADCVVVLKQGGRVDVVAPPAQALATSAWLRGAVDTMGGCNLDEAPQQQHHQQQQQEEQQEQQAAAGAVGPQQQQAGAGAVGVGVGQQNNNNDNNNINNNNNSTAGGTAAGAVGEATPEAGAVAEQGSGPAVTGQREEVQKEAPPEKAADGSLLVAEERSVGILSLAAYAAYFREATPSRKTSLGALIFGGVVVLALLAEALRTSTELWVTWWVSSKVAPLTNDGYWIGGYAAILLALLVVSIIRAVVFMRTVTSISGQTHGFMMNSILGASVPLFFDIVPTGRILNRLSKDLDSLDSQLPEQMAEFLQAMCYVLSSALVCVATSPYVLLALVPMLFVFVKVRKLYSASSRELKRLEAISRSPLYVHFQETLAGLVHIRAFRLQGRMLEEFDSKVDRNNHIFFHQYVLICWLVLRVNMIATVLITAVVAVSIFFRTAMDPTLIGLSLSSAAGLLGRLHMCVQLSAEVENHFTSVERLDHFSRVPQEEQSFREAALVEASWPERGQLVFEAVQLKYRPHLPLVLDGVSFTVPAGHRAGVIGRTGSGKSTCMLALLRLVELSAGRILLDGRDLSKIPLQLLRGHAVAIIPQDPYLFAGSVRENLDPLGLASSEELESALRSTQLTEDLDTQVHGRGSNFSVGQRQLLCVARALLRRARVVLLDEASANIDALTDARIQQTIRSCFGGSTLLIIAHRLSTIADADLVICMENGRAVEVGPPDELRRAGGKVADMFLDAGETMDREPLEAQPAGAAEGGRMQL</sequence>
<proteinExistence type="predicted"/>
<dbReference type="EMBL" id="CAJNNW010036181">
    <property type="protein sequence ID" value="CAE8732555.1"/>
    <property type="molecule type" value="Genomic_DNA"/>
</dbReference>
<dbReference type="CDD" id="cd18580">
    <property type="entry name" value="ABC_6TM_ABCC_D2"/>
    <property type="match status" value="1"/>
</dbReference>
<evidence type="ECO:0000313" key="13">
    <source>
        <dbReference type="EMBL" id="CAE8732555.1"/>
    </source>
</evidence>
<evidence type="ECO:0000259" key="12">
    <source>
        <dbReference type="PROSITE" id="PS50929"/>
    </source>
</evidence>
<feature type="transmembrane region" description="Helical" evidence="10">
    <location>
        <begin position="902"/>
        <end position="925"/>
    </location>
</feature>
<feature type="transmembrane region" description="Helical" evidence="10">
    <location>
        <begin position="147"/>
        <end position="168"/>
    </location>
</feature>
<feature type="domain" description="ABC transporter" evidence="11">
    <location>
        <begin position="1185"/>
        <end position="1411"/>
    </location>
</feature>
<dbReference type="PROSITE" id="PS00211">
    <property type="entry name" value="ABC_TRANSPORTER_1"/>
    <property type="match status" value="2"/>
</dbReference>
<keyword evidence="7 10" id="KW-1133">Transmembrane helix</keyword>